<evidence type="ECO:0000256" key="1">
    <source>
        <dbReference type="SAM" id="MobiDB-lite"/>
    </source>
</evidence>
<feature type="region of interest" description="Disordered" evidence="1">
    <location>
        <begin position="133"/>
        <end position="164"/>
    </location>
</feature>
<proteinExistence type="predicted"/>
<dbReference type="AlphaFoldDB" id="A0A328C488"/>
<reference evidence="3 4" key="1">
    <citation type="submission" date="2018-05" db="EMBL/GenBank/DDBJ databases">
        <title>Lujinxingia marina gen. nov. sp. nov., a new facultative anaerobic member of the class Deltaproteobacteria, and proposal of Lujinxingaceae fam. nov.</title>
        <authorList>
            <person name="Li C.-M."/>
        </authorList>
    </citation>
    <scope>NUCLEOTIDE SEQUENCE [LARGE SCALE GENOMIC DNA]</scope>
    <source>
        <strain evidence="3 4">B210</strain>
    </source>
</reference>
<evidence type="ECO:0008006" key="5">
    <source>
        <dbReference type="Google" id="ProtNLM"/>
    </source>
</evidence>
<comment type="caution">
    <text evidence="3">The sequence shown here is derived from an EMBL/GenBank/DDBJ whole genome shotgun (WGS) entry which is preliminary data.</text>
</comment>
<protein>
    <recommendedName>
        <fullName evidence="5">Periplasmic heavy metal sensor</fullName>
    </recommendedName>
</protein>
<dbReference type="Gene3D" id="1.20.120.1490">
    <property type="match status" value="1"/>
</dbReference>
<feature type="signal peptide" evidence="2">
    <location>
        <begin position="1"/>
        <end position="24"/>
    </location>
</feature>
<dbReference type="OrthoDB" id="5520293at2"/>
<gene>
    <name evidence="3" type="ORF">DL240_15695</name>
</gene>
<feature type="compositionally biased region" description="Basic residues" evidence="1">
    <location>
        <begin position="147"/>
        <end position="158"/>
    </location>
</feature>
<evidence type="ECO:0000313" key="4">
    <source>
        <dbReference type="Proteomes" id="UP000249169"/>
    </source>
</evidence>
<name>A0A328C488_9DELT</name>
<dbReference type="RefSeq" id="WP_111730851.1">
    <property type="nucleotide sequence ID" value="NZ_QHKO01000008.1"/>
</dbReference>
<dbReference type="InterPro" id="IPR012899">
    <property type="entry name" value="LTXXQ"/>
</dbReference>
<feature type="chain" id="PRO_5016390086" description="Periplasmic heavy metal sensor" evidence="2">
    <location>
        <begin position="25"/>
        <end position="164"/>
    </location>
</feature>
<keyword evidence="4" id="KW-1185">Reference proteome</keyword>
<dbReference type="EMBL" id="QHKO01000008">
    <property type="protein sequence ID" value="RAL20759.1"/>
    <property type="molecule type" value="Genomic_DNA"/>
</dbReference>
<dbReference type="Pfam" id="PF07813">
    <property type="entry name" value="LTXXQ"/>
    <property type="match status" value="1"/>
</dbReference>
<organism evidence="3 4">
    <name type="scientific">Lujinxingia litoralis</name>
    <dbReference type="NCBI Taxonomy" id="2211119"/>
    <lineage>
        <taxon>Bacteria</taxon>
        <taxon>Deltaproteobacteria</taxon>
        <taxon>Bradymonadales</taxon>
        <taxon>Lujinxingiaceae</taxon>
        <taxon>Lujinxingia</taxon>
    </lineage>
</organism>
<evidence type="ECO:0000313" key="3">
    <source>
        <dbReference type="EMBL" id="RAL20759.1"/>
    </source>
</evidence>
<sequence length="164" mass="18966">MKRLTFALTALLTLTFLLPMQATAHQRHQRHQGGVERLFPSPRHVMALRDELNLSQDQQTRIRALVEEQRSAHQAQRQTLQQARASLREQVQSGANAATIRGAFDQVLELENELKRQRLELGLSLRQVLTPEQRTQLAEKAAERRQKVQKRRELRRQRTAPAAN</sequence>
<evidence type="ECO:0000256" key="2">
    <source>
        <dbReference type="SAM" id="SignalP"/>
    </source>
</evidence>
<keyword evidence="2" id="KW-0732">Signal</keyword>
<accession>A0A328C488</accession>
<dbReference type="Proteomes" id="UP000249169">
    <property type="component" value="Unassembled WGS sequence"/>
</dbReference>